<gene>
    <name evidence="2" type="ORF">FA15DRAFT_719035</name>
</gene>
<dbReference type="EMBL" id="ML210286">
    <property type="protein sequence ID" value="TFK20838.1"/>
    <property type="molecule type" value="Genomic_DNA"/>
</dbReference>
<name>A0A5C3KY22_COPMA</name>
<protein>
    <submittedName>
        <fullName evidence="2">Uncharacterized protein</fullName>
    </submittedName>
</protein>
<accession>A0A5C3KY22</accession>
<keyword evidence="1" id="KW-0732">Signal</keyword>
<dbReference type="AlphaFoldDB" id="A0A5C3KY22"/>
<organism evidence="2 3">
    <name type="scientific">Coprinopsis marcescibilis</name>
    <name type="common">Agaric fungus</name>
    <name type="synonym">Psathyrella marcescibilis</name>
    <dbReference type="NCBI Taxonomy" id="230819"/>
    <lineage>
        <taxon>Eukaryota</taxon>
        <taxon>Fungi</taxon>
        <taxon>Dikarya</taxon>
        <taxon>Basidiomycota</taxon>
        <taxon>Agaricomycotina</taxon>
        <taxon>Agaricomycetes</taxon>
        <taxon>Agaricomycetidae</taxon>
        <taxon>Agaricales</taxon>
        <taxon>Agaricineae</taxon>
        <taxon>Psathyrellaceae</taxon>
        <taxon>Coprinopsis</taxon>
    </lineage>
</organism>
<sequence>MHTSALLKLFVTLVVTTFLAAHQVSADETEEPRLSRRLVGSPIRIGSPFPRTQFPPTHPPLRLPRSSSVFRARPPRIGGRDLEESTASELYRRLVSPCKYASDVSACQARQRTSIIRYKRDLLEGDEGLFERSPVMAPRYPLGLPGRRRFGIYGGKVLNREFVDDGNLYEREFVDDEGLYEREFDDMEEARDHLRAATISVYTLWFNYYASRPEFLVGLMMQGNSAGEIIFDLAGDIHVASAYGLSENIQQALRRMLKADKDPVRDSNIQNRAPGQLSTVILALLVQALIAVGADVGVRDVEGRTALANPAQLWLVEISEGSIWVFSVRGTDRNV</sequence>
<reference evidence="2 3" key="1">
    <citation type="journal article" date="2019" name="Nat. Ecol. Evol.">
        <title>Megaphylogeny resolves global patterns of mushroom evolution.</title>
        <authorList>
            <person name="Varga T."/>
            <person name="Krizsan K."/>
            <person name="Foldi C."/>
            <person name="Dima B."/>
            <person name="Sanchez-Garcia M."/>
            <person name="Sanchez-Ramirez S."/>
            <person name="Szollosi G.J."/>
            <person name="Szarkandi J.G."/>
            <person name="Papp V."/>
            <person name="Albert L."/>
            <person name="Andreopoulos W."/>
            <person name="Angelini C."/>
            <person name="Antonin V."/>
            <person name="Barry K.W."/>
            <person name="Bougher N.L."/>
            <person name="Buchanan P."/>
            <person name="Buyck B."/>
            <person name="Bense V."/>
            <person name="Catcheside P."/>
            <person name="Chovatia M."/>
            <person name="Cooper J."/>
            <person name="Damon W."/>
            <person name="Desjardin D."/>
            <person name="Finy P."/>
            <person name="Geml J."/>
            <person name="Haridas S."/>
            <person name="Hughes K."/>
            <person name="Justo A."/>
            <person name="Karasinski D."/>
            <person name="Kautmanova I."/>
            <person name="Kiss B."/>
            <person name="Kocsube S."/>
            <person name="Kotiranta H."/>
            <person name="LaButti K.M."/>
            <person name="Lechner B.E."/>
            <person name="Liimatainen K."/>
            <person name="Lipzen A."/>
            <person name="Lukacs Z."/>
            <person name="Mihaltcheva S."/>
            <person name="Morgado L.N."/>
            <person name="Niskanen T."/>
            <person name="Noordeloos M.E."/>
            <person name="Ohm R.A."/>
            <person name="Ortiz-Santana B."/>
            <person name="Ovrebo C."/>
            <person name="Racz N."/>
            <person name="Riley R."/>
            <person name="Savchenko A."/>
            <person name="Shiryaev A."/>
            <person name="Soop K."/>
            <person name="Spirin V."/>
            <person name="Szebenyi C."/>
            <person name="Tomsovsky M."/>
            <person name="Tulloss R.E."/>
            <person name="Uehling J."/>
            <person name="Grigoriev I.V."/>
            <person name="Vagvolgyi C."/>
            <person name="Papp T."/>
            <person name="Martin F.M."/>
            <person name="Miettinen O."/>
            <person name="Hibbett D.S."/>
            <person name="Nagy L.G."/>
        </authorList>
    </citation>
    <scope>NUCLEOTIDE SEQUENCE [LARGE SCALE GENOMIC DNA]</scope>
    <source>
        <strain evidence="2 3">CBS 121175</strain>
    </source>
</reference>
<proteinExistence type="predicted"/>
<evidence type="ECO:0000313" key="2">
    <source>
        <dbReference type="EMBL" id="TFK20838.1"/>
    </source>
</evidence>
<feature type="signal peptide" evidence="1">
    <location>
        <begin position="1"/>
        <end position="26"/>
    </location>
</feature>
<dbReference type="Proteomes" id="UP000307440">
    <property type="component" value="Unassembled WGS sequence"/>
</dbReference>
<evidence type="ECO:0000256" key="1">
    <source>
        <dbReference type="SAM" id="SignalP"/>
    </source>
</evidence>
<keyword evidence="3" id="KW-1185">Reference proteome</keyword>
<feature type="chain" id="PRO_5022953003" evidence="1">
    <location>
        <begin position="27"/>
        <end position="335"/>
    </location>
</feature>
<evidence type="ECO:0000313" key="3">
    <source>
        <dbReference type="Proteomes" id="UP000307440"/>
    </source>
</evidence>